<dbReference type="RefSeq" id="WP_307226413.1">
    <property type="nucleotide sequence ID" value="NZ_JAUSVF010000001.1"/>
</dbReference>
<keyword evidence="2" id="KW-1185">Reference proteome</keyword>
<proteinExistence type="predicted"/>
<dbReference type="InterPro" id="IPR021232">
    <property type="entry name" value="DUF2735"/>
</dbReference>
<protein>
    <recommendedName>
        <fullName evidence="3">DUF2735 domain-containing protein</fullName>
    </recommendedName>
</protein>
<reference evidence="1 2" key="1">
    <citation type="submission" date="2023-07" db="EMBL/GenBank/DDBJ databases">
        <title>Genomic Encyclopedia of Type Strains, Phase IV (KMG-IV): sequencing the most valuable type-strain genomes for metagenomic binning, comparative biology and taxonomic classification.</title>
        <authorList>
            <person name="Goeker M."/>
        </authorList>
    </citation>
    <scope>NUCLEOTIDE SEQUENCE [LARGE SCALE GENOMIC DNA]</scope>
    <source>
        <strain evidence="1 2">DSM 1112</strain>
    </source>
</reference>
<name>A0ABU0BJF6_9HYPH</name>
<gene>
    <name evidence="1" type="ORF">QO002_000528</name>
</gene>
<dbReference type="Proteomes" id="UP001230207">
    <property type="component" value="Unassembled WGS sequence"/>
</dbReference>
<comment type="caution">
    <text evidence="1">The sequence shown here is derived from an EMBL/GenBank/DDBJ whole genome shotgun (WGS) entry which is preliminary data.</text>
</comment>
<evidence type="ECO:0000313" key="1">
    <source>
        <dbReference type="EMBL" id="MDQ0318390.1"/>
    </source>
</evidence>
<organism evidence="1 2">
    <name type="scientific">Pararhizobium capsulatum DSM 1112</name>
    <dbReference type="NCBI Taxonomy" id="1121113"/>
    <lineage>
        <taxon>Bacteria</taxon>
        <taxon>Pseudomonadati</taxon>
        <taxon>Pseudomonadota</taxon>
        <taxon>Alphaproteobacteria</taxon>
        <taxon>Hyphomicrobiales</taxon>
        <taxon>Rhizobiaceae</taxon>
        <taxon>Rhizobium/Agrobacterium group</taxon>
        <taxon>Pararhizobium</taxon>
    </lineage>
</organism>
<sequence length="67" mass="7645">MAIHTHHGSAEIVQFPAGMFRRSRPLSEAGSVISFRRKPEVICYEALESSWYHGEAVREADTEKRLD</sequence>
<evidence type="ECO:0000313" key="2">
    <source>
        <dbReference type="Proteomes" id="UP001230207"/>
    </source>
</evidence>
<evidence type="ECO:0008006" key="3">
    <source>
        <dbReference type="Google" id="ProtNLM"/>
    </source>
</evidence>
<accession>A0ABU0BJF6</accession>
<dbReference type="EMBL" id="JAUSVF010000001">
    <property type="protein sequence ID" value="MDQ0318390.1"/>
    <property type="molecule type" value="Genomic_DNA"/>
</dbReference>
<dbReference type="Pfam" id="PF10931">
    <property type="entry name" value="DUF2735"/>
    <property type="match status" value="1"/>
</dbReference>